<feature type="compositionally biased region" description="Polar residues" evidence="2">
    <location>
        <begin position="133"/>
        <end position="144"/>
    </location>
</feature>
<dbReference type="AlphaFoldDB" id="A0A9K3Q847"/>
<gene>
    <name evidence="3" type="ORF">IV203_013583</name>
</gene>
<accession>A0A9K3Q847</accession>
<feature type="region of interest" description="Disordered" evidence="2">
    <location>
        <begin position="28"/>
        <end position="110"/>
    </location>
</feature>
<feature type="compositionally biased region" description="Polar residues" evidence="2">
    <location>
        <begin position="188"/>
        <end position="207"/>
    </location>
</feature>
<evidence type="ECO:0000256" key="1">
    <source>
        <dbReference type="SAM" id="Coils"/>
    </source>
</evidence>
<protein>
    <submittedName>
        <fullName evidence="3">Uncharacterized protein</fullName>
    </submittedName>
</protein>
<feature type="region of interest" description="Disordered" evidence="2">
    <location>
        <begin position="263"/>
        <end position="289"/>
    </location>
</feature>
<sequence>MSRWLSSVNNLLEKLDDRVETVVEERAALSQVNDDADDLGGRGGGIDNKTASLENILVKRGLSAVDSKDEEQEDHGTTTEDELPPAVEVEPEGSEATCSNHETVNEPTVESLGYSENTTIVEVAPASEAPISGGNNTNERQSSLEGKESVPVTEKLQDTSSEDPENETKTVHKSHKHTENSRPAILAANTQSMTFPPTQPSNVSTPTKKLVRPTTGTPTKTQKERELMMEMKEAQKEARTLRRHVVSLNEQLEAAESELQAQRKELERAAERMEKDRLRSKQEKESFQKRQAQEISLLKDQNEKTLKEQQRRFEEQIEGYRKRLLEEENKRKQEGGDWNKEISQAIDREQEMRLRASALEDEKLILLSRISTLEGQQMALGSQLESLTQAADNAIEREREAEDRLDLLLNQHARQISQRQAREAELEQTIQDLNAALVASRNGGVSAGLVSNLDGSSQIGNTKDSSVKVLEMELETANSHLALERERIETLQIQLRDLSKETAQEATNVQQKQLQAERKIADMSLTISKLEARLREEKKKDPEASASSERTVEKVEMANQIQLLSEEVVRLRDKIADNNSESLAMKHRLKSAVDRATKLEDELSLARNSQSDNADIYDYMESAQSSRRRRLGTTPSVGSIRSAMRLDGGGGERSKQIGQAIDAVDSFAVSTEHGDFGAGVGAPHGPHALMMDHNVVKPVLVKDADASGEILPENLPHINEAMEAERKEGDTTVAKVEKESSGENH</sequence>
<keyword evidence="1" id="KW-0175">Coiled coil</keyword>
<feature type="region of interest" description="Disordered" evidence="2">
    <location>
        <begin position="124"/>
        <end position="222"/>
    </location>
</feature>
<feature type="coiled-coil region" evidence="1">
    <location>
        <begin position="467"/>
        <end position="609"/>
    </location>
</feature>
<proteinExistence type="predicted"/>
<keyword evidence="4" id="KW-1185">Reference proteome</keyword>
<name>A0A9K3Q847_9STRA</name>
<evidence type="ECO:0000313" key="4">
    <source>
        <dbReference type="Proteomes" id="UP000693970"/>
    </source>
</evidence>
<comment type="caution">
    <text evidence="3">The sequence shown here is derived from an EMBL/GenBank/DDBJ whole genome shotgun (WGS) entry which is preliminary data.</text>
</comment>
<feature type="region of interest" description="Disordered" evidence="2">
    <location>
        <begin position="723"/>
        <end position="745"/>
    </location>
</feature>
<dbReference type="Proteomes" id="UP000693970">
    <property type="component" value="Unassembled WGS sequence"/>
</dbReference>
<dbReference type="OrthoDB" id="248903at2759"/>
<organism evidence="3 4">
    <name type="scientific">Nitzschia inconspicua</name>
    <dbReference type="NCBI Taxonomy" id="303405"/>
    <lineage>
        <taxon>Eukaryota</taxon>
        <taxon>Sar</taxon>
        <taxon>Stramenopiles</taxon>
        <taxon>Ochrophyta</taxon>
        <taxon>Bacillariophyta</taxon>
        <taxon>Bacillariophyceae</taxon>
        <taxon>Bacillariophycidae</taxon>
        <taxon>Bacillariales</taxon>
        <taxon>Bacillariaceae</taxon>
        <taxon>Nitzschia</taxon>
    </lineage>
</organism>
<evidence type="ECO:0000256" key="2">
    <source>
        <dbReference type="SAM" id="MobiDB-lite"/>
    </source>
</evidence>
<evidence type="ECO:0000313" key="3">
    <source>
        <dbReference type="EMBL" id="KAG7374488.1"/>
    </source>
</evidence>
<feature type="compositionally biased region" description="Acidic residues" evidence="2">
    <location>
        <begin position="68"/>
        <end position="93"/>
    </location>
</feature>
<reference evidence="3" key="1">
    <citation type="journal article" date="2021" name="Sci. Rep.">
        <title>Diploid genomic architecture of Nitzschia inconspicua, an elite biomass production diatom.</title>
        <authorList>
            <person name="Oliver A."/>
            <person name="Podell S."/>
            <person name="Pinowska A."/>
            <person name="Traller J.C."/>
            <person name="Smith S.R."/>
            <person name="McClure R."/>
            <person name="Beliaev A."/>
            <person name="Bohutskyi P."/>
            <person name="Hill E.A."/>
            <person name="Rabines A."/>
            <person name="Zheng H."/>
            <person name="Allen L.Z."/>
            <person name="Kuo A."/>
            <person name="Grigoriev I.V."/>
            <person name="Allen A.E."/>
            <person name="Hazlebeck D."/>
            <person name="Allen E.E."/>
        </authorList>
    </citation>
    <scope>NUCLEOTIDE SEQUENCE</scope>
    <source>
        <strain evidence="3">Hildebrandi</strain>
    </source>
</reference>
<feature type="compositionally biased region" description="Polar residues" evidence="2">
    <location>
        <begin position="96"/>
        <end position="110"/>
    </location>
</feature>
<reference evidence="3" key="2">
    <citation type="submission" date="2021-04" db="EMBL/GenBank/DDBJ databases">
        <authorList>
            <person name="Podell S."/>
        </authorList>
    </citation>
    <scope>NUCLEOTIDE SEQUENCE</scope>
    <source>
        <strain evidence="3">Hildebrandi</strain>
    </source>
</reference>
<dbReference type="EMBL" id="JAGRRH010000001">
    <property type="protein sequence ID" value="KAG7374488.1"/>
    <property type="molecule type" value="Genomic_DNA"/>
</dbReference>